<dbReference type="NCBIfam" id="NF033497">
    <property type="entry name" value="rubre_like_arch"/>
    <property type="match status" value="1"/>
</dbReference>
<sequence>MVYEDPYSPERSHYECLRCGHRETTDSLESCPNCDGTVRNIAVPRE</sequence>
<dbReference type="Proteomes" id="UP001596383">
    <property type="component" value="Unassembled WGS sequence"/>
</dbReference>
<name>A0ABD5SWK8_9EURY</name>
<dbReference type="RefSeq" id="WP_273740470.1">
    <property type="nucleotide sequence ID" value="NZ_JAQIVI010000402.1"/>
</dbReference>
<reference evidence="2 3" key="1">
    <citation type="journal article" date="2019" name="Int. J. Syst. Evol. Microbiol.">
        <title>The Global Catalogue of Microorganisms (GCM) 10K type strain sequencing project: providing services to taxonomists for standard genome sequencing and annotation.</title>
        <authorList>
            <consortium name="The Broad Institute Genomics Platform"/>
            <consortium name="The Broad Institute Genome Sequencing Center for Infectious Disease"/>
            <person name="Wu L."/>
            <person name="Ma J."/>
        </authorList>
    </citation>
    <scope>NUCLEOTIDE SEQUENCE [LARGE SCALE GENOMIC DNA]</scope>
    <source>
        <strain evidence="2 3">LMG 29247</strain>
    </source>
</reference>
<accession>A0ABD5SWK8</accession>
<comment type="caution">
    <text evidence="2">The sequence shown here is derived from an EMBL/GenBank/DDBJ whole genome shotgun (WGS) entry which is preliminary data.</text>
</comment>
<dbReference type="InterPro" id="IPR055553">
    <property type="entry name" value="DUF7129"/>
</dbReference>
<feature type="domain" description="DUF7129" evidence="1">
    <location>
        <begin position="4"/>
        <end position="46"/>
    </location>
</feature>
<gene>
    <name evidence="2" type="ORF">ACFQE6_22220</name>
</gene>
<organism evidence="2 3">
    <name type="scientific">Natrinema soli</name>
    <dbReference type="NCBI Taxonomy" id="1930624"/>
    <lineage>
        <taxon>Archaea</taxon>
        <taxon>Methanobacteriati</taxon>
        <taxon>Methanobacteriota</taxon>
        <taxon>Stenosarchaea group</taxon>
        <taxon>Halobacteria</taxon>
        <taxon>Halobacteriales</taxon>
        <taxon>Natrialbaceae</taxon>
        <taxon>Natrinema</taxon>
    </lineage>
</organism>
<evidence type="ECO:0000313" key="2">
    <source>
        <dbReference type="EMBL" id="MFC6767606.1"/>
    </source>
</evidence>
<evidence type="ECO:0000259" key="1">
    <source>
        <dbReference type="Pfam" id="PF23455"/>
    </source>
</evidence>
<evidence type="ECO:0000313" key="3">
    <source>
        <dbReference type="Proteomes" id="UP001596383"/>
    </source>
</evidence>
<keyword evidence="3" id="KW-1185">Reference proteome</keyword>
<dbReference type="EMBL" id="JBHSWV010000402">
    <property type="protein sequence ID" value="MFC6767606.1"/>
    <property type="molecule type" value="Genomic_DNA"/>
</dbReference>
<dbReference type="AlphaFoldDB" id="A0ABD5SWK8"/>
<proteinExistence type="predicted"/>
<protein>
    <submittedName>
        <fullName evidence="2">Rubrerythrin-like domain-containing protein</fullName>
    </submittedName>
</protein>
<dbReference type="Pfam" id="PF23455">
    <property type="entry name" value="DUF7129"/>
    <property type="match status" value="1"/>
</dbReference>